<reference evidence="4" key="2">
    <citation type="submission" date="2020-04" db="EMBL/GenBank/DDBJ databases">
        <authorList>
            <consortium name="NCBI Genome Project"/>
        </authorList>
    </citation>
    <scope>NUCLEOTIDE SEQUENCE</scope>
    <source>
        <strain evidence="4">CBS 781.70</strain>
    </source>
</reference>
<dbReference type="Proteomes" id="UP000504638">
    <property type="component" value="Unplaced"/>
</dbReference>
<evidence type="ECO:0000313" key="3">
    <source>
        <dbReference type="Proteomes" id="UP000504638"/>
    </source>
</evidence>
<accession>A0A6G1G8B9</accession>
<feature type="non-terminal residue" evidence="2">
    <location>
        <position position="1"/>
    </location>
</feature>
<reference evidence="2 4" key="1">
    <citation type="submission" date="2020-01" db="EMBL/GenBank/DDBJ databases">
        <authorList>
            <consortium name="DOE Joint Genome Institute"/>
            <person name="Haridas S."/>
            <person name="Albert R."/>
            <person name="Binder M."/>
            <person name="Bloem J."/>
            <person name="Labutti K."/>
            <person name="Salamov A."/>
            <person name="Andreopoulos B."/>
            <person name="Baker S.E."/>
            <person name="Barry K."/>
            <person name="Bills G."/>
            <person name="Bluhm B.H."/>
            <person name="Cannon C."/>
            <person name="Castanera R."/>
            <person name="Culley D.E."/>
            <person name="Daum C."/>
            <person name="Ezra D."/>
            <person name="Gonzalez J.B."/>
            <person name="Henrissat B."/>
            <person name="Kuo A."/>
            <person name="Liang C."/>
            <person name="Lipzen A."/>
            <person name="Lutzoni F."/>
            <person name="Magnuson J."/>
            <person name="Mondo S."/>
            <person name="Nolan M."/>
            <person name="Ohm R."/>
            <person name="Pangilinan J."/>
            <person name="Park H.-J."/>
            <person name="Ramirez L."/>
            <person name="Alfaro M."/>
            <person name="Sun H."/>
            <person name="Tritt A."/>
            <person name="Yoshinaga Y."/>
            <person name="Zwiers L.-H."/>
            <person name="Turgeon B.G."/>
            <person name="Goodwin S.B."/>
            <person name="Spatafora J.W."/>
            <person name="Crous P.W."/>
            <person name="Grigoriev I.V."/>
        </authorList>
    </citation>
    <scope>NUCLEOTIDE SEQUENCE</scope>
    <source>
        <strain evidence="2 4">CBS 781.70</strain>
    </source>
</reference>
<feature type="compositionally biased region" description="Polar residues" evidence="1">
    <location>
        <begin position="183"/>
        <end position="198"/>
    </location>
</feature>
<evidence type="ECO:0000256" key="1">
    <source>
        <dbReference type="SAM" id="MobiDB-lite"/>
    </source>
</evidence>
<feature type="compositionally biased region" description="Low complexity" evidence="1">
    <location>
        <begin position="209"/>
        <end position="224"/>
    </location>
</feature>
<dbReference type="OrthoDB" id="4207724at2759"/>
<protein>
    <submittedName>
        <fullName evidence="2 4">Uncharacterized protein</fullName>
    </submittedName>
</protein>
<dbReference type="AlphaFoldDB" id="A0A6G1G8B9"/>
<feature type="compositionally biased region" description="Polar residues" evidence="1">
    <location>
        <begin position="18"/>
        <end position="50"/>
    </location>
</feature>
<reference evidence="4" key="3">
    <citation type="submission" date="2025-04" db="UniProtKB">
        <authorList>
            <consortium name="RefSeq"/>
        </authorList>
    </citation>
    <scope>IDENTIFICATION</scope>
    <source>
        <strain evidence="4">CBS 781.70</strain>
    </source>
</reference>
<evidence type="ECO:0000313" key="4">
    <source>
        <dbReference type="RefSeq" id="XP_033535986.1"/>
    </source>
</evidence>
<feature type="non-terminal residue" evidence="2">
    <location>
        <position position="271"/>
    </location>
</feature>
<evidence type="ECO:0000313" key="2">
    <source>
        <dbReference type="EMBL" id="KAF1814355.1"/>
    </source>
</evidence>
<proteinExistence type="predicted"/>
<feature type="compositionally biased region" description="Basic and acidic residues" evidence="1">
    <location>
        <begin position="227"/>
        <end position="243"/>
    </location>
</feature>
<feature type="region of interest" description="Disordered" evidence="1">
    <location>
        <begin position="12"/>
        <end position="271"/>
    </location>
</feature>
<sequence>DDAEWAARLADLRKGTKLESSGSTSKAARTVKQTTANRGADFSQNSSTTGADADDDMSPVMSPKYGAQASGPSGQDVSDMLEPASIGPSVLRVTESPNPQPTRTRKPNTQSAPAQESKKQRQNRKKAEERKAIQDQAEKERQVLLEKQRRQARETRGELAKDGSAFMRSAPATNAWAGRAPNAPSTGPVNGTQATSLLDTFEPHPPSPSSSTDLATSAASTSASGKNWERDLPSEEEQIRKIMEDDESMWNTVSSKKNRKKAPESTNGAGG</sequence>
<dbReference type="RefSeq" id="XP_033535986.1">
    <property type="nucleotide sequence ID" value="XM_033675820.1"/>
</dbReference>
<gene>
    <name evidence="2 4" type="ORF">P152DRAFT_385443</name>
</gene>
<keyword evidence="3" id="KW-1185">Reference proteome</keyword>
<name>A0A6G1G8B9_9PEZI</name>
<feature type="compositionally biased region" description="Basic and acidic residues" evidence="1">
    <location>
        <begin position="125"/>
        <end position="161"/>
    </location>
</feature>
<dbReference type="EMBL" id="ML975153">
    <property type="protein sequence ID" value="KAF1814355.1"/>
    <property type="molecule type" value="Genomic_DNA"/>
</dbReference>
<dbReference type="GeneID" id="54416390"/>
<organism evidence="2">
    <name type="scientific">Eremomyces bilateralis CBS 781.70</name>
    <dbReference type="NCBI Taxonomy" id="1392243"/>
    <lineage>
        <taxon>Eukaryota</taxon>
        <taxon>Fungi</taxon>
        <taxon>Dikarya</taxon>
        <taxon>Ascomycota</taxon>
        <taxon>Pezizomycotina</taxon>
        <taxon>Dothideomycetes</taxon>
        <taxon>Dothideomycetes incertae sedis</taxon>
        <taxon>Eremomycetales</taxon>
        <taxon>Eremomycetaceae</taxon>
        <taxon>Eremomyces</taxon>
    </lineage>
</organism>